<keyword evidence="1" id="KW-0812">Transmembrane</keyword>
<evidence type="ECO:0000259" key="2">
    <source>
        <dbReference type="Pfam" id="PF00535"/>
    </source>
</evidence>
<dbReference type="PANTHER" id="PTHR43179:SF7">
    <property type="entry name" value="RHAMNOSYLTRANSFERASE WBBL"/>
    <property type="match status" value="1"/>
</dbReference>
<organism evidence="3 4">
    <name type="scientific">Pedobacter metabolipauper</name>
    <dbReference type="NCBI Taxonomy" id="425513"/>
    <lineage>
        <taxon>Bacteria</taxon>
        <taxon>Pseudomonadati</taxon>
        <taxon>Bacteroidota</taxon>
        <taxon>Sphingobacteriia</taxon>
        <taxon>Sphingobacteriales</taxon>
        <taxon>Sphingobacteriaceae</taxon>
        <taxon>Pedobacter</taxon>
    </lineage>
</organism>
<dbReference type="Pfam" id="PF00535">
    <property type="entry name" value="Glycos_transf_2"/>
    <property type="match status" value="1"/>
</dbReference>
<dbReference type="Gene3D" id="3.90.550.10">
    <property type="entry name" value="Spore Coat Polysaccharide Biosynthesis Protein SpsA, Chain A"/>
    <property type="match status" value="1"/>
</dbReference>
<dbReference type="CDD" id="cd04186">
    <property type="entry name" value="GT_2_like_c"/>
    <property type="match status" value="1"/>
</dbReference>
<feature type="transmembrane region" description="Helical" evidence="1">
    <location>
        <begin position="262"/>
        <end position="283"/>
    </location>
</feature>
<proteinExistence type="predicted"/>
<dbReference type="OrthoDB" id="9771846at2"/>
<protein>
    <recommendedName>
        <fullName evidence="2">Glycosyltransferase 2-like domain-containing protein</fullName>
    </recommendedName>
</protein>
<keyword evidence="1" id="KW-0472">Membrane</keyword>
<evidence type="ECO:0000256" key="1">
    <source>
        <dbReference type="SAM" id="Phobius"/>
    </source>
</evidence>
<gene>
    <name evidence="3" type="ORF">ATK78_2066</name>
</gene>
<dbReference type="InterPro" id="IPR029044">
    <property type="entry name" value="Nucleotide-diphossugar_trans"/>
</dbReference>
<name>A0A4V3D1A4_9SPHI</name>
<dbReference type="RefSeq" id="WP_133575956.1">
    <property type="nucleotide sequence ID" value="NZ_SNYC01000004.1"/>
</dbReference>
<dbReference type="SUPFAM" id="SSF53448">
    <property type="entry name" value="Nucleotide-diphospho-sugar transferases"/>
    <property type="match status" value="1"/>
</dbReference>
<dbReference type="EMBL" id="SNYC01000004">
    <property type="protein sequence ID" value="TDQ09907.1"/>
    <property type="molecule type" value="Genomic_DNA"/>
</dbReference>
<evidence type="ECO:0000313" key="3">
    <source>
        <dbReference type="EMBL" id="TDQ09907.1"/>
    </source>
</evidence>
<keyword evidence="4" id="KW-1185">Reference proteome</keyword>
<dbReference type="PANTHER" id="PTHR43179">
    <property type="entry name" value="RHAMNOSYLTRANSFERASE WBBL"/>
    <property type="match status" value="1"/>
</dbReference>
<dbReference type="AlphaFoldDB" id="A0A4V3D1A4"/>
<dbReference type="Proteomes" id="UP000295620">
    <property type="component" value="Unassembled WGS sequence"/>
</dbReference>
<dbReference type="InterPro" id="IPR001173">
    <property type="entry name" value="Glyco_trans_2-like"/>
</dbReference>
<accession>A0A4V3D1A4</accession>
<comment type="caution">
    <text evidence="3">The sequence shown here is derived from an EMBL/GenBank/DDBJ whole genome shotgun (WGS) entry which is preliminary data.</text>
</comment>
<reference evidence="3 4" key="1">
    <citation type="submission" date="2019-03" db="EMBL/GenBank/DDBJ databases">
        <title>Genomic Encyclopedia of Archaeal and Bacterial Type Strains, Phase II (KMG-II): from individual species to whole genera.</title>
        <authorList>
            <person name="Goeker M."/>
        </authorList>
    </citation>
    <scope>NUCLEOTIDE SEQUENCE [LARGE SCALE GENOMIC DNA]</scope>
    <source>
        <strain evidence="3 4">DSM 19035</strain>
    </source>
</reference>
<keyword evidence="1" id="KW-1133">Transmembrane helix</keyword>
<sequence length="299" mass="33349">MSTSPAVTIIIVNYNTTALTYACIRSVQALTKISHELIVVDNASRDRTIEQVAVDFPGLIFIAQQENVGFGKANNSGIEIASGKYILLINSDTWLINDAIDQFYQFMEAPGNEKVGCCGADLFTPEGNPQVAYGNFPSLAEAIALLGFYKLFPRYFNEHLSSGVTNKDSKIKTVDYLCGADLFLRKSVLHEIGSFNPGFFLYFEETELSYRMKKAGYSSVLLPEAKIVHLEGGSDSNPDPFNYRKIAIYAASRKLYFKLCNGWFSAKLVQYIYALQAIIFFIAKGKKGYLRTAKIYIQS</sequence>
<evidence type="ECO:0000313" key="4">
    <source>
        <dbReference type="Proteomes" id="UP000295620"/>
    </source>
</evidence>
<feature type="domain" description="Glycosyltransferase 2-like" evidence="2">
    <location>
        <begin position="8"/>
        <end position="116"/>
    </location>
</feature>